<keyword evidence="9" id="KW-1185">Reference proteome</keyword>
<sequence length="517" mass="57210">MQQQQKALLFLLLVGVNVCLGQVSIPLTKRTISLQGSTYNQDSVYTFDLVVNQNGQQITLNSIVDIQSASNFLIDQICNNCFNSKSTAQDAFVCGKSCSQPQSPADGTYHIIGGKISTVQYISLNIQARLSNYDISLQSVNDITQLKDNYALPTNKCYLDQVKAGLGFGAPALQAPTSPLSQIYEKLQVQNPGLDKQFSLFFNQEMGRLLIGKNEKFFQNGDLQTFKVTEDEEGQINFGVTLGPYINAKGLKDISTVDSTLPDAQSTSNLNTVYFDSTSKYIVLPLVVFQRLNKQIFSFNGCSADQSGNYICDCESSSSTYVPLIFSFINDPSKKTTENNSVKFTIQPSDYLEKINGGAKSGQCLLLITSADNSETKDFHFGTSFLQNYYSIYNFDKKLISMAPSHGFVPSELTLDNNYRIPFIIVGAILGFLLVILILCLLKGVKVPQEEPYSDYIKPHQTTTVSYLVRSPREVESIQQITKSIKSTAPIGTPIHARVINSAVSVGYPQQTYYAQY</sequence>
<dbReference type="STRING" id="312017.Q23PZ5"/>
<dbReference type="InterPro" id="IPR001461">
    <property type="entry name" value="Aspartic_peptidase_A1"/>
</dbReference>
<dbReference type="KEGG" id="tet:TTHERM_00462870"/>
<dbReference type="AlphaFoldDB" id="Q23PZ5"/>
<feature type="domain" description="Peptidase A1" evidence="7">
    <location>
        <begin position="45"/>
        <end position="403"/>
    </location>
</feature>
<evidence type="ECO:0000256" key="5">
    <source>
        <dbReference type="SAM" id="Phobius"/>
    </source>
</evidence>
<reference evidence="9" key="1">
    <citation type="journal article" date="2006" name="PLoS Biol.">
        <title>Macronuclear genome sequence of the ciliate Tetrahymena thermophila, a model eukaryote.</title>
        <authorList>
            <person name="Eisen J.A."/>
            <person name="Coyne R.S."/>
            <person name="Wu M."/>
            <person name="Wu D."/>
            <person name="Thiagarajan M."/>
            <person name="Wortman J.R."/>
            <person name="Badger J.H."/>
            <person name="Ren Q."/>
            <person name="Amedeo P."/>
            <person name="Jones K.M."/>
            <person name="Tallon L.J."/>
            <person name="Delcher A.L."/>
            <person name="Salzberg S.L."/>
            <person name="Silva J.C."/>
            <person name="Haas B.J."/>
            <person name="Majoros W.H."/>
            <person name="Farzad M."/>
            <person name="Carlton J.M."/>
            <person name="Smith R.K. Jr."/>
            <person name="Garg J."/>
            <person name="Pearlman R.E."/>
            <person name="Karrer K.M."/>
            <person name="Sun L."/>
            <person name="Manning G."/>
            <person name="Elde N.C."/>
            <person name="Turkewitz A.P."/>
            <person name="Asai D.J."/>
            <person name="Wilkes D.E."/>
            <person name="Wang Y."/>
            <person name="Cai H."/>
            <person name="Collins K."/>
            <person name="Stewart B.A."/>
            <person name="Lee S.R."/>
            <person name="Wilamowska K."/>
            <person name="Weinberg Z."/>
            <person name="Ruzzo W.L."/>
            <person name="Wloga D."/>
            <person name="Gaertig J."/>
            <person name="Frankel J."/>
            <person name="Tsao C.-C."/>
            <person name="Gorovsky M.A."/>
            <person name="Keeling P.J."/>
            <person name="Waller R.F."/>
            <person name="Patron N.J."/>
            <person name="Cherry J.M."/>
            <person name="Stover N.A."/>
            <person name="Krieger C.J."/>
            <person name="del Toro C."/>
            <person name="Ryder H.F."/>
            <person name="Williamson S.C."/>
            <person name="Barbeau R.A."/>
            <person name="Hamilton E.P."/>
            <person name="Orias E."/>
        </authorList>
    </citation>
    <scope>NUCLEOTIDE SEQUENCE [LARGE SCALE GENOMIC DNA]</scope>
    <source>
        <strain evidence="9">SB210</strain>
    </source>
</reference>
<dbReference type="Pfam" id="PF00026">
    <property type="entry name" value="Asp"/>
    <property type="match status" value="1"/>
</dbReference>
<dbReference type="SUPFAM" id="SSF50630">
    <property type="entry name" value="Acid proteases"/>
    <property type="match status" value="1"/>
</dbReference>
<evidence type="ECO:0000256" key="1">
    <source>
        <dbReference type="ARBA" id="ARBA00007447"/>
    </source>
</evidence>
<keyword evidence="5" id="KW-0812">Transmembrane</keyword>
<evidence type="ECO:0000313" key="9">
    <source>
        <dbReference type="Proteomes" id="UP000009168"/>
    </source>
</evidence>
<dbReference type="Gene3D" id="2.40.70.10">
    <property type="entry name" value="Acid Proteases"/>
    <property type="match status" value="1"/>
</dbReference>
<dbReference type="GO" id="GO:0006508">
    <property type="term" value="P:proteolysis"/>
    <property type="evidence" value="ECO:0007669"/>
    <property type="project" value="UniProtKB-KW"/>
</dbReference>
<keyword evidence="4" id="KW-0378">Hydrolase</keyword>
<dbReference type="Proteomes" id="UP000009168">
    <property type="component" value="Unassembled WGS sequence"/>
</dbReference>
<dbReference type="HOGENOM" id="CLU_527363_0_0_1"/>
<name>Q23PZ5_TETTS</name>
<dbReference type="eggNOG" id="ENOG502R2QF">
    <property type="taxonomic scope" value="Eukaryota"/>
</dbReference>
<dbReference type="InParanoid" id="Q23PZ5"/>
<evidence type="ECO:0000256" key="3">
    <source>
        <dbReference type="ARBA" id="ARBA00022750"/>
    </source>
</evidence>
<dbReference type="OrthoDB" id="15189at2759"/>
<evidence type="ECO:0000259" key="7">
    <source>
        <dbReference type="PROSITE" id="PS51767"/>
    </source>
</evidence>
<evidence type="ECO:0000256" key="2">
    <source>
        <dbReference type="ARBA" id="ARBA00022670"/>
    </source>
</evidence>
<feature type="transmembrane region" description="Helical" evidence="5">
    <location>
        <begin position="421"/>
        <end position="442"/>
    </location>
</feature>
<protein>
    <submittedName>
        <fullName evidence="8">Eukaryotic aspartyl protease</fullName>
    </submittedName>
</protein>
<dbReference type="EMBL" id="GG662650">
    <property type="protein sequence ID" value="EAR98540.3"/>
    <property type="molecule type" value="Genomic_DNA"/>
</dbReference>
<dbReference type="PANTHER" id="PTHR47966:SF51">
    <property type="entry name" value="BETA-SITE APP-CLEAVING ENZYME, ISOFORM A-RELATED"/>
    <property type="match status" value="1"/>
</dbReference>
<dbReference type="OMA" id="MAPSHGF"/>
<evidence type="ECO:0000256" key="6">
    <source>
        <dbReference type="SAM" id="SignalP"/>
    </source>
</evidence>
<dbReference type="InterPro" id="IPR021109">
    <property type="entry name" value="Peptidase_aspartic_dom_sf"/>
</dbReference>
<keyword evidence="5" id="KW-0472">Membrane</keyword>
<gene>
    <name evidence="8" type="ORF">TTHERM_00462870</name>
</gene>
<feature type="chain" id="PRO_5005693846" evidence="6">
    <location>
        <begin position="22"/>
        <end position="517"/>
    </location>
</feature>
<keyword evidence="6" id="KW-0732">Signal</keyword>
<keyword evidence="3" id="KW-0064">Aspartyl protease</keyword>
<dbReference type="PROSITE" id="PS51767">
    <property type="entry name" value="PEPTIDASE_A1"/>
    <property type="match status" value="1"/>
</dbReference>
<accession>Q23PZ5</accession>
<comment type="similarity">
    <text evidence="1">Belongs to the peptidase A1 family.</text>
</comment>
<keyword evidence="5" id="KW-1133">Transmembrane helix</keyword>
<proteinExistence type="inferred from homology"/>
<keyword evidence="2 8" id="KW-0645">Protease</keyword>
<feature type="signal peptide" evidence="6">
    <location>
        <begin position="1"/>
        <end position="21"/>
    </location>
</feature>
<evidence type="ECO:0000313" key="8">
    <source>
        <dbReference type="EMBL" id="EAR98540.3"/>
    </source>
</evidence>
<evidence type="ECO:0000256" key="4">
    <source>
        <dbReference type="ARBA" id="ARBA00022801"/>
    </source>
</evidence>
<dbReference type="GeneID" id="7825721"/>
<organism evidence="8 9">
    <name type="scientific">Tetrahymena thermophila (strain SB210)</name>
    <dbReference type="NCBI Taxonomy" id="312017"/>
    <lineage>
        <taxon>Eukaryota</taxon>
        <taxon>Sar</taxon>
        <taxon>Alveolata</taxon>
        <taxon>Ciliophora</taxon>
        <taxon>Intramacronucleata</taxon>
        <taxon>Oligohymenophorea</taxon>
        <taxon>Hymenostomatida</taxon>
        <taxon>Tetrahymenina</taxon>
        <taxon>Tetrahymenidae</taxon>
        <taxon>Tetrahymena</taxon>
    </lineage>
</organism>
<dbReference type="RefSeq" id="XP_001018785.3">
    <property type="nucleotide sequence ID" value="XM_001018785.4"/>
</dbReference>
<dbReference type="PANTHER" id="PTHR47966">
    <property type="entry name" value="BETA-SITE APP-CLEAVING ENZYME, ISOFORM A-RELATED"/>
    <property type="match status" value="1"/>
</dbReference>
<dbReference type="GO" id="GO:0004190">
    <property type="term" value="F:aspartic-type endopeptidase activity"/>
    <property type="evidence" value="ECO:0007669"/>
    <property type="project" value="UniProtKB-KW"/>
</dbReference>
<dbReference type="InterPro" id="IPR033121">
    <property type="entry name" value="PEPTIDASE_A1"/>
</dbReference>